<reference evidence="2 3" key="1">
    <citation type="journal article" date="2014" name="Genome Announc.">
        <title>Draft Genome Sequence of the Haloacid-Degrading Burkholderia caribensis Strain MBA4.</title>
        <authorList>
            <person name="Pan Y."/>
            <person name="Kong K.F."/>
            <person name="Tsang J.S."/>
        </authorList>
    </citation>
    <scope>NUCLEOTIDE SEQUENCE [LARGE SCALE GENOMIC DNA]</scope>
    <source>
        <strain evidence="2 3">852011</strain>
    </source>
</reference>
<accession>A0A9Q6WNW0</accession>
<evidence type="ECO:0000256" key="1">
    <source>
        <dbReference type="SAM" id="MobiDB-lite"/>
    </source>
</evidence>
<organism evidence="2 3">
    <name type="scientific">Paraburkholderia caribensis</name>
    <dbReference type="NCBI Taxonomy" id="75105"/>
    <lineage>
        <taxon>Bacteria</taxon>
        <taxon>Pseudomonadati</taxon>
        <taxon>Pseudomonadota</taxon>
        <taxon>Betaproteobacteria</taxon>
        <taxon>Burkholderiales</taxon>
        <taxon>Burkholderiaceae</taxon>
        <taxon>Paraburkholderia</taxon>
    </lineage>
</organism>
<dbReference type="Proteomes" id="UP000509548">
    <property type="component" value="Chromosome 2"/>
</dbReference>
<feature type="region of interest" description="Disordered" evidence="1">
    <location>
        <begin position="15"/>
        <end position="70"/>
    </location>
</feature>
<protein>
    <submittedName>
        <fullName evidence="2">Uncharacterized protein</fullName>
    </submittedName>
</protein>
<feature type="compositionally biased region" description="Basic residues" evidence="1">
    <location>
        <begin position="17"/>
        <end position="28"/>
    </location>
</feature>
<proteinExistence type="predicted"/>
<evidence type="ECO:0000313" key="3">
    <source>
        <dbReference type="Proteomes" id="UP000509548"/>
    </source>
</evidence>
<dbReference type="AlphaFoldDB" id="A0A9Q6WNW0"/>
<sequence length="70" mass="7375">MPVIAVVHCVHAAAAARRARSTSRRVRPSPRQMGSALFVPTVSGSRFAAAGETAARDRASGDSSSRAQRR</sequence>
<feature type="compositionally biased region" description="Low complexity" evidence="1">
    <location>
        <begin position="61"/>
        <end position="70"/>
    </location>
</feature>
<dbReference type="EMBL" id="CP015959">
    <property type="protein sequence ID" value="QLB65239.1"/>
    <property type="molecule type" value="Genomic_DNA"/>
</dbReference>
<gene>
    <name evidence="2" type="ORF">A9O66_22890</name>
</gene>
<evidence type="ECO:0000313" key="2">
    <source>
        <dbReference type="EMBL" id="QLB65239.1"/>
    </source>
</evidence>
<name>A0A9Q6WNW0_9BURK</name>